<sequence length="299" mass="32942">MQSMDGSRLVRTQQGVTKSIRATRWAELGDVVNEFSRVAMSLGAPTHFHLLNPTSEGQFFSIACADDYSAVGQAGNPCDLQTLKRVMETSPTGTTPLTEALQQIIRLIQPGAEKINMLGQKVVIVLATDGRPNDPNTFLRALQELQRLPVWVVVRLCTSEEDVVSYWSDLDAQLEVPLETLDDVAGEAEEVMSKNPWLTYAPSLHLARTMGLHDKLFDLLDERALLPSQAKQLIERIIGCQDLPEPEVELQAFISAVKVVLGRQEAVYNPRTGLMAPWVNVKLLEKTIKGGSSSSCSLC</sequence>
<evidence type="ECO:0000259" key="1">
    <source>
        <dbReference type="PROSITE" id="PS50234"/>
    </source>
</evidence>
<reference evidence="2" key="1">
    <citation type="submission" date="2021-01" db="EMBL/GenBank/DDBJ databases">
        <authorList>
            <person name="Corre E."/>
            <person name="Pelletier E."/>
            <person name="Niang G."/>
            <person name="Scheremetjew M."/>
            <person name="Finn R."/>
            <person name="Kale V."/>
            <person name="Holt S."/>
            <person name="Cochrane G."/>
            <person name="Meng A."/>
            <person name="Brown T."/>
            <person name="Cohen L."/>
        </authorList>
    </citation>
    <scope>NUCLEOTIDE SEQUENCE</scope>
    <source>
        <strain evidence="2">UTEX LB 985</strain>
    </source>
</reference>
<dbReference type="InterPro" id="IPR036465">
    <property type="entry name" value="vWFA_dom_sf"/>
</dbReference>
<dbReference type="AlphaFoldDB" id="A0A7S2CRJ8"/>
<dbReference type="Gene3D" id="3.40.50.410">
    <property type="entry name" value="von Willebrand factor, type A domain"/>
    <property type="match status" value="1"/>
</dbReference>
<name>A0A7S2CRJ8_9EUKA</name>
<accession>A0A7S2CRJ8</accession>
<organism evidence="2">
    <name type="scientific">Haptolina brevifila</name>
    <dbReference type="NCBI Taxonomy" id="156173"/>
    <lineage>
        <taxon>Eukaryota</taxon>
        <taxon>Haptista</taxon>
        <taxon>Haptophyta</taxon>
        <taxon>Prymnesiophyceae</taxon>
        <taxon>Prymnesiales</taxon>
        <taxon>Prymnesiaceae</taxon>
        <taxon>Haptolina</taxon>
    </lineage>
</organism>
<protein>
    <recommendedName>
        <fullName evidence="1">VWFA domain-containing protein</fullName>
    </recommendedName>
</protein>
<dbReference type="PROSITE" id="PS50234">
    <property type="entry name" value="VWFA"/>
    <property type="match status" value="1"/>
</dbReference>
<proteinExistence type="predicted"/>
<dbReference type="EMBL" id="HBGU01019887">
    <property type="protein sequence ID" value="CAD9432821.1"/>
    <property type="molecule type" value="Transcribed_RNA"/>
</dbReference>
<gene>
    <name evidence="2" type="ORF">CBRE1094_LOCUS10838</name>
</gene>
<feature type="domain" description="VWFA" evidence="1">
    <location>
        <begin position="80"/>
        <end position="237"/>
    </location>
</feature>
<evidence type="ECO:0000313" key="2">
    <source>
        <dbReference type="EMBL" id="CAD9432821.1"/>
    </source>
</evidence>
<dbReference type="SUPFAM" id="SSF53300">
    <property type="entry name" value="vWA-like"/>
    <property type="match status" value="1"/>
</dbReference>
<dbReference type="InterPro" id="IPR002035">
    <property type="entry name" value="VWF_A"/>
</dbReference>